<evidence type="ECO:0000313" key="10">
    <source>
        <dbReference type="Proteomes" id="UP000220353"/>
    </source>
</evidence>
<feature type="transmembrane region" description="Helical" evidence="7">
    <location>
        <begin position="53"/>
        <end position="73"/>
    </location>
</feature>
<dbReference type="PANTHER" id="PTHR33362">
    <property type="entry name" value="SIALIC ACID TRAP TRANSPORTER PERMEASE PROTEIN SIAT-RELATED"/>
    <property type="match status" value="1"/>
</dbReference>
<feature type="transmembrane region" description="Helical" evidence="7">
    <location>
        <begin position="170"/>
        <end position="191"/>
    </location>
</feature>
<dbReference type="PIRSF" id="PIRSF006066">
    <property type="entry name" value="HI0050"/>
    <property type="match status" value="1"/>
</dbReference>
<dbReference type="EMBL" id="NWTC01000028">
    <property type="protein sequence ID" value="PDT44770.1"/>
    <property type="molecule type" value="Genomic_DNA"/>
</dbReference>
<keyword evidence="6 7" id="KW-0472">Membrane</keyword>
<dbReference type="NCBIfam" id="TIGR00786">
    <property type="entry name" value="dctM"/>
    <property type="match status" value="1"/>
</dbReference>
<comment type="caution">
    <text evidence="9">The sequence shown here is derived from an EMBL/GenBank/DDBJ whole genome shotgun (WGS) entry which is preliminary data.</text>
</comment>
<feature type="transmembrane region" description="Helical" evidence="7">
    <location>
        <begin position="396"/>
        <end position="416"/>
    </location>
</feature>
<comment type="subunit">
    <text evidence="7">The complex comprises the extracytoplasmic solute receptor protein and the two transmembrane proteins.</text>
</comment>
<evidence type="ECO:0000256" key="1">
    <source>
        <dbReference type="ARBA" id="ARBA00004429"/>
    </source>
</evidence>
<feature type="transmembrane region" description="Helical" evidence="7">
    <location>
        <begin position="93"/>
        <end position="122"/>
    </location>
</feature>
<dbReference type="InterPro" id="IPR004681">
    <property type="entry name" value="TRAP_DctM"/>
</dbReference>
<keyword evidence="4 7" id="KW-0812">Transmembrane</keyword>
<proteinExistence type="inferred from homology"/>
<evidence type="ECO:0000256" key="4">
    <source>
        <dbReference type="ARBA" id="ARBA00022692"/>
    </source>
</evidence>
<name>A0A2A6LR58_RHIFR</name>
<dbReference type="Pfam" id="PF06808">
    <property type="entry name" value="DctM"/>
    <property type="match status" value="1"/>
</dbReference>
<evidence type="ECO:0000313" key="9">
    <source>
        <dbReference type="EMBL" id="PDT44770.1"/>
    </source>
</evidence>
<dbReference type="AlphaFoldDB" id="A0A2A6LR58"/>
<accession>A0A2A6LR58</accession>
<comment type="subcellular location">
    <subcellularLocation>
        <location evidence="1 7">Cell inner membrane</location>
        <topology evidence="1 7">Multi-pass membrane protein</topology>
    </subcellularLocation>
</comment>
<feature type="transmembrane region" description="Helical" evidence="7">
    <location>
        <begin position="304"/>
        <end position="328"/>
    </location>
</feature>
<sequence>MTIVMIIIFCALMMLAVPVGYALIIAAGVAVLFNGYLPLSIVAQQIYDQTQSFPMLALPFFMLAGTLMLGGELGRQLLELASHAMQRWRGGPLSTTVVSSVVFGGVSGSAVANASALGSVLIPWQKKHGFPPALCAANNATSAVIDVLIPPSIPMILFSLVSGVSVANLFVAGILPGILMAASFVFVCWFVSVRRGYASQPSQTSRRQLATLALKSLPAVLLPVLIILFLRFGLATPTEVAVLSVVYSLALSLLYYRDLTWKRFCDNVVEAGMATGVVMLVIMGSAAVGWVLTFDQAPQQMADWVAANISSPIVIILMMNILMLIVGMPLDMPPAILLLGPIFVPLADTIGLDRVQLGLMMVINLGIGLYTPPIGTTLFISSSIAKSPLGETTRELWPFFAMAMTLLLAVSFIPALTLY</sequence>
<evidence type="ECO:0000256" key="6">
    <source>
        <dbReference type="ARBA" id="ARBA00023136"/>
    </source>
</evidence>
<comment type="function">
    <text evidence="7">Part of the tripartite ATP-independent periplasmic (TRAP) transport system.</text>
</comment>
<feature type="transmembrane region" description="Helical" evidence="7">
    <location>
        <begin position="240"/>
        <end position="256"/>
    </location>
</feature>
<evidence type="ECO:0000256" key="5">
    <source>
        <dbReference type="ARBA" id="ARBA00022989"/>
    </source>
</evidence>
<keyword evidence="7" id="KW-0813">Transport</keyword>
<evidence type="ECO:0000259" key="8">
    <source>
        <dbReference type="Pfam" id="PF06808"/>
    </source>
</evidence>
<feature type="transmembrane region" description="Helical" evidence="7">
    <location>
        <begin position="212"/>
        <end position="234"/>
    </location>
</feature>
<feature type="transmembrane region" description="Helical" evidence="7">
    <location>
        <begin position="6"/>
        <end position="33"/>
    </location>
</feature>
<keyword evidence="5 7" id="KW-1133">Transmembrane helix</keyword>
<comment type="similarity">
    <text evidence="7">Belongs to the TRAP transporter large permease family.</text>
</comment>
<evidence type="ECO:0000256" key="3">
    <source>
        <dbReference type="ARBA" id="ARBA00022519"/>
    </source>
</evidence>
<dbReference type="InterPro" id="IPR010656">
    <property type="entry name" value="DctM"/>
</dbReference>
<protein>
    <recommendedName>
        <fullName evidence="7">TRAP transporter large permease protein</fullName>
    </recommendedName>
</protein>
<evidence type="ECO:0000256" key="7">
    <source>
        <dbReference type="RuleBase" id="RU369079"/>
    </source>
</evidence>
<dbReference type="RefSeq" id="WP_097587678.1">
    <property type="nucleotide sequence ID" value="NZ_NWTC01000028.1"/>
</dbReference>
<gene>
    <name evidence="9" type="ORF">CO661_27180</name>
</gene>
<keyword evidence="3 7" id="KW-0997">Cell inner membrane</keyword>
<evidence type="ECO:0000256" key="2">
    <source>
        <dbReference type="ARBA" id="ARBA00022475"/>
    </source>
</evidence>
<feature type="domain" description="TRAP C4-dicarboxylate transport system permease DctM subunit" evidence="8">
    <location>
        <begin position="6"/>
        <end position="416"/>
    </location>
</feature>
<organism evidence="9 10">
    <name type="scientific">Rhizobium fredii</name>
    <name type="common">Sinorhizobium fredii</name>
    <dbReference type="NCBI Taxonomy" id="380"/>
    <lineage>
        <taxon>Bacteria</taxon>
        <taxon>Pseudomonadati</taxon>
        <taxon>Pseudomonadota</taxon>
        <taxon>Alphaproteobacteria</taxon>
        <taxon>Hyphomicrobiales</taxon>
        <taxon>Rhizobiaceae</taxon>
        <taxon>Sinorhizobium/Ensifer group</taxon>
        <taxon>Sinorhizobium</taxon>
    </lineage>
</organism>
<feature type="transmembrane region" description="Helical" evidence="7">
    <location>
        <begin position="335"/>
        <end position="352"/>
    </location>
</feature>
<dbReference type="GO" id="GO:0005886">
    <property type="term" value="C:plasma membrane"/>
    <property type="evidence" value="ECO:0007669"/>
    <property type="project" value="UniProtKB-SubCell"/>
</dbReference>
<dbReference type="GO" id="GO:0022857">
    <property type="term" value="F:transmembrane transporter activity"/>
    <property type="evidence" value="ECO:0007669"/>
    <property type="project" value="UniProtKB-UniRule"/>
</dbReference>
<feature type="transmembrane region" description="Helical" evidence="7">
    <location>
        <begin position="358"/>
        <end position="384"/>
    </location>
</feature>
<keyword evidence="2" id="KW-1003">Cell membrane</keyword>
<feature type="transmembrane region" description="Helical" evidence="7">
    <location>
        <begin position="268"/>
        <end position="292"/>
    </location>
</feature>
<dbReference type="PANTHER" id="PTHR33362:SF2">
    <property type="entry name" value="TRAP TRANSPORTER LARGE PERMEASE PROTEIN"/>
    <property type="match status" value="1"/>
</dbReference>
<reference evidence="9 10" key="1">
    <citation type="submission" date="2017-09" db="EMBL/GenBank/DDBJ databases">
        <title>Comparative genomics of rhizobia isolated from Phaseolus vulgaris in China.</title>
        <authorList>
            <person name="Tong W."/>
        </authorList>
    </citation>
    <scope>NUCLEOTIDE SEQUENCE [LARGE SCALE GENOMIC DNA]</scope>
    <source>
        <strain evidence="9 10">PCH1</strain>
    </source>
</reference>
<dbReference type="Proteomes" id="UP000220353">
    <property type="component" value="Unassembled WGS sequence"/>
</dbReference>